<comment type="caution">
    <text evidence="1">The sequence shown here is derived from an EMBL/GenBank/DDBJ whole genome shotgun (WGS) entry which is preliminary data.</text>
</comment>
<evidence type="ECO:0000313" key="2">
    <source>
        <dbReference type="Proteomes" id="UP000287746"/>
    </source>
</evidence>
<evidence type="ECO:0000313" key="1">
    <source>
        <dbReference type="EMBL" id="RSY81036.1"/>
    </source>
</evidence>
<dbReference type="EMBL" id="QQYZ01000015">
    <property type="protein sequence ID" value="RSY81036.1"/>
    <property type="molecule type" value="Genomic_DNA"/>
</dbReference>
<protein>
    <submittedName>
        <fullName evidence="1">Uncharacterized protein</fullName>
    </submittedName>
</protein>
<reference evidence="1 2" key="1">
    <citation type="submission" date="2018-07" db="EMBL/GenBank/DDBJ databases">
        <title>Genomic and Epidemiologic Investigation of an Indolent Hospital Outbreak.</title>
        <authorList>
            <person name="Johnson R.C."/>
            <person name="Deming C."/>
            <person name="Conlan S."/>
            <person name="Zellmer C.J."/>
            <person name="Michelin A.V."/>
            <person name="Lee-Lin S."/>
            <person name="Thomas P.J."/>
            <person name="Park M."/>
            <person name="Weingarten R.A."/>
            <person name="Less J."/>
            <person name="Dekker J.P."/>
            <person name="Frank K.M."/>
            <person name="Musser K.A."/>
            <person name="Mcquiston J.R."/>
            <person name="Henderson D.K."/>
            <person name="Lau A.F."/>
            <person name="Palmore T.N."/>
            <person name="Segre J.A."/>
        </authorList>
    </citation>
    <scope>NUCLEOTIDE SEQUENCE [LARGE SCALE GENOMIC DNA]</scope>
    <source>
        <strain evidence="1 2">SK-CDC1_0717</strain>
    </source>
</reference>
<organism evidence="1 2">
    <name type="scientific">Sphingomonas koreensis</name>
    <dbReference type="NCBI Taxonomy" id="93064"/>
    <lineage>
        <taxon>Bacteria</taxon>
        <taxon>Pseudomonadati</taxon>
        <taxon>Pseudomonadota</taxon>
        <taxon>Alphaproteobacteria</taxon>
        <taxon>Sphingomonadales</taxon>
        <taxon>Sphingomonadaceae</taxon>
        <taxon>Sphingomonas</taxon>
    </lineage>
</organism>
<accession>A0A430G103</accession>
<dbReference type="Proteomes" id="UP000287746">
    <property type="component" value="Unassembled WGS sequence"/>
</dbReference>
<gene>
    <name evidence="1" type="ORF">DAH66_15180</name>
</gene>
<proteinExistence type="predicted"/>
<name>A0A430G103_9SPHN</name>
<dbReference type="AlphaFoldDB" id="A0A430G103"/>
<sequence length="111" mass="12137">MPVRGGRGDTDGAGLEAMQLLIDGMMSGTGIRDRINGGYIDPEALGLSSPLVDDLRIWLSRYEDAHYAGFDDAEVVSMLDRQGVALAERMTKELTSDKVGYYSNAHLKELE</sequence>